<organism evidence="2 3">
    <name type="scientific">Globodera rostochiensis</name>
    <name type="common">Golden nematode worm</name>
    <name type="synonym">Heterodera rostochiensis</name>
    <dbReference type="NCBI Taxonomy" id="31243"/>
    <lineage>
        <taxon>Eukaryota</taxon>
        <taxon>Metazoa</taxon>
        <taxon>Ecdysozoa</taxon>
        <taxon>Nematoda</taxon>
        <taxon>Chromadorea</taxon>
        <taxon>Rhabditida</taxon>
        <taxon>Tylenchina</taxon>
        <taxon>Tylenchomorpha</taxon>
        <taxon>Tylenchoidea</taxon>
        <taxon>Heteroderidae</taxon>
        <taxon>Heteroderinae</taxon>
        <taxon>Globodera</taxon>
    </lineage>
</organism>
<evidence type="ECO:0000259" key="1">
    <source>
        <dbReference type="Pfam" id="PF21539"/>
    </source>
</evidence>
<sequence length="414" mass="45359">MDYKAAAGLSVDILENLNFLISYTGGEGFQTFRGPALVPIANNVFYYEVKIEECGADAIAIGFGPTEFELDKCVGRQLGTHAYASDGKFLGGPSVDGFIRGKKQFGAGHTIGAGVDLRCTPGKIIYTWNGLLKSGNNLYSTASGRLHSCITLANGQDKIRTNFGPNFMYPLASMGIHQMMFDPNMSYGPQQLSMYPQQQQQQLRFQQQQNLMQRQRTMAAGSGAIPTNQPHQQKAAFATAQTAQNYAGMVNTSSTVLTDAGNVAGPSSCAVVQNMLNCPSGKVTVNILQLPELVQSEISGMEQRFHFDPNVALCPDSNSFIINCILKREEVPSLRLIVPRNYPAGTVSVERVVLDLNWFSFDDLQREIYEQLDKQPAQGIAGILNIWDTTVQQFYSGQMPQASYQDFGGFSSNF</sequence>
<proteinExistence type="predicted"/>
<dbReference type="InterPro" id="IPR048386">
    <property type="entry name" value="Med15_C"/>
</dbReference>
<dbReference type="WBParaSite" id="Gr19_v10_g12169.t1">
    <property type="protein sequence ID" value="Gr19_v10_g12169.t1"/>
    <property type="gene ID" value="Gr19_v10_g12169"/>
</dbReference>
<dbReference type="Gene3D" id="2.60.120.920">
    <property type="match status" value="1"/>
</dbReference>
<dbReference type="InterPro" id="IPR043136">
    <property type="entry name" value="B30.2/SPRY_sf"/>
</dbReference>
<dbReference type="Pfam" id="PF21539">
    <property type="entry name" value="Med15_C"/>
    <property type="match status" value="1"/>
</dbReference>
<dbReference type="CDD" id="cd12885">
    <property type="entry name" value="SPRY_RanBP_like"/>
    <property type="match status" value="1"/>
</dbReference>
<feature type="domain" description="ARC105/Med15 mediator subunit C-terminal" evidence="1">
    <location>
        <begin position="290"/>
        <end position="393"/>
    </location>
</feature>
<dbReference type="AlphaFoldDB" id="A0A914GZA0"/>
<keyword evidence="2" id="KW-1185">Reference proteome</keyword>
<evidence type="ECO:0000313" key="2">
    <source>
        <dbReference type="Proteomes" id="UP000887572"/>
    </source>
</evidence>
<accession>A0A914GZA0</accession>
<evidence type="ECO:0000313" key="3">
    <source>
        <dbReference type="WBParaSite" id="Gr19_v10_g12169.t1"/>
    </source>
</evidence>
<protein>
    <submittedName>
        <fullName evidence="3">Mediator of RNA polymerase II transcription subunit 15</fullName>
    </submittedName>
</protein>
<name>A0A914GZA0_GLORO</name>
<dbReference type="Proteomes" id="UP000887572">
    <property type="component" value="Unplaced"/>
</dbReference>
<dbReference type="InterPro" id="IPR044736">
    <property type="entry name" value="Gid1/RanBPM/SPLA_SPRY"/>
</dbReference>
<reference evidence="3" key="1">
    <citation type="submission" date="2022-11" db="UniProtKB">
        <authorList>
            <consortium name="WormBaseParasite"/>
        </authorList>
    </citation>
    <scope>IDENTIFICATION</scope>
</reference>